<dbReference type="Proteomes" id="UP000196230">
    <property type="component" value="Unassembled WGS sequence"/>
</dbReference>
<evidence type="ECO:0000313" key="1">
    <source>
        <dbReference type="EMBL" id="SJN37429.1"/>
    </source>
</evidence>
<dbReference type="EMBL" id="FUKP01000073">
    <property type="protein sequence ID" value="SJN37429.1"/>
    <property type="molecule type" value="Genomic_DNA"/>
</dbReference>
<dbReference type="AlphaFoldDB" id="A0A1R4JZK6"/>
<gene>
    <name evidence="1" type="ORF">FM125_11590</name>
</gene>
<protein>
    <recommendedName>
        <fullName evidence="3">Asparagine synthetase domain-containing protein</fullName>
    </recommendedName>
</protein>
<accession>A0A1R4JZK6</accession>
<evidence type="ECO:0000313" key="2">
    <source>
        <dbReference type="Proteomes" id="UP000196230"/>
    </source>
</evidence>
<organism evidence="1 2">
    <name type="scientific">Micrococcus lylae</name>
    <dbReference type="NCBI Taxonomy" id="1273"/>
    <lineage>
        <taxon>Bacteria</taxon>
        <taxon>Bacillati</taxon>
        <taxon>Actinomycetota</taxon>
        <taxon>Actinomycetes</taxon>
        <taxon>Micrococcales</taxon>
        <taxon>Micrococcaceae</taxon>
        <taxon>Micrococcus</taxon>
    </lineage>
</organism>
<proteinExistence type="predicted"/>
<name>A0A1R4JZK6_9MICC</name>
<sequence>MFILSSRMRPTEQFEGYAFVGTDYVHGPAGMAAYRARTGRTVGPGEDGCYVVARRAGRLFGRRFEVGTDASGLGRLFLYRSGDEWALGSSYSGLVEHLRAEGMTLTPRLGRLRPFALRQTLTMQLSTFQTPFDEIRLLPVGTVAVIRGGVLVLERAPELEPLEYEAALQQYLDVWRGRTRTLLADPRVTFTADLSGGVDSRTVFAFLLESGLFRTDSDRFWLHSGVNQKEDLAVAKGIAEAHGLTVNGPKPPSRTLISGSRAYRHWRENSLGVYTPVYMSSTFQNPFEVHAHGGGGGTIKQYYRHAEPLRLLEPLEGKMPAADFALWQEEMATTQEQLKQIAPGVVPSIQHYLEFRNRFHFGHIPKARPLFMPLNSKYAIRALTALPQDVRRRFYFDVMESLVPGLKDVDYDSARKAPTAQELESLVVLPASDRLAAGTAYGDDTVEAADPDDPLSAGFQRWLQDIDRAAARPEVRRFIMGRAMARTDRTVEALRALGKPFHSHSGHSVALSHLLMVDFTLGD</sequence>
<evidence type="ECO:0008006" key="3">
    <source>
        <dbReference type="Google" id="ProtNLM"/>
    </source>
</evidence>
<reference evidence="1 2" key="1">
    <citation type="submission" date="2017-02" db="EMBL/GenBank/DDBJ databases">
        <authorList>
            <person name="Peterson S.W."/>
        </authorList>
    </citation>
    <scope>NUCLEOTIDE SEQUENCE [LARGE SCALE GENOMIC DNA]</scope>
    <source>
        <strain evidence="1 2">2B3F</strain>
    </source>
</reference>